<dbReference type="Gene3D" id="3.30.230.10">
    <property type="match status" value="1"/>
</dbReference>
<evidence type="ECO:0000256" key="14">
    <source>
        <dbReference type="HAMAP-Rule" id="MF_00217"/>
    </source>
</evidence>
<proteinExistence type="inferred from homology"/>
<dbReference type="InterPro" id="IPR014721">
    <property type="entry name" value="Ribsml_uS5_D2-typ_fold_subgr"/>
</dbReference>
<dbReference type="EMBL" id="CP058560">
    <property type="protein sequence ID" value="QUH23946.1"/>
    <property type="molecule type" value="Genomic_DNA"/>
</dbReference>
<evidence type="ECO:0000256" key="1">
    <source>
        <dbReference type="ARBA" id="ARBA00004496"/>
    </source>
</evidence>
<dbReference type="GO" id="GO:0019287">
    <property type="term" value="P:isopentenyl diphosphate biosynthetic process, mevalonate pathway"/>
    <property type="evidence" value="ECO:0007669"/>
    <property type="project" value="UniProtKB-UniRule"/>
</dbReference>
<dbReference type="InterPro" id="IPR022937">
    <property type="entry name" value="Mevalonate_kinase_arc"/>
</dbReference>
<dbReference type="PANTHER" id="PTHR43290">
    <property type="entry name" value="MEVALONATE KINASE"/>
    <property type="match status" value="1"/>
</dbReference>
<evidence type="ECO:0000259" key="15">
    <source>
        <dbReference type="Pfam" id="PF00288"/>
    </source>
</evidence>
<dbReference type="InterPro" id="IPR020568">
    <property type="entry name" value="Ribosomal_Su5_D2-typ_SF"/>
</dbReference>
<organism evidence="17 18">
    <name type="scientific">Methanobacterium alkalithermotolerans</name>
    <dbReference type="NCBI Taxonomy" id="2731220"/>
    <lineage>
        <taxon>Archaea</taxon>
        <taxon>Methanobacteriati</taxon>
        <taxon>Methanobacteriota</taxon>
        <taxon>Methanomada group</taxon>
        <taxon>Methanobacteria</taxon>
        <taxon>Methanobacteriales</taxon>
        <taxon>Methanobacteriaceae</taxon>
        <taxon>Methanobacterium</taxon>
    </lineage>
</organism>
<sequence>MESKASAPGKAILFGEHAVVFGQPALAFAVDKRAYVSLKKSSGKKSTIKSTDLNFEASFDLSRGIDILKNQKKGIVNYILGALSLGHDGSPLEIELSMEMPVGAGMGSSAAVTVATLAAAYNLHHKNIDISNLAKKAHEVELMVQGAASPLDTAVSTNGGLVYLDENSEISSHQAYLDNSLILGYTSYRGNTGEMVDSVRKRRERFPQIMDPVIESVGNITRQALKLLSQDNLDKEYLGELMNINQGLLDSMGVNTPELSRMIFNARKYGALGSKITGAGGGGSIIAFCPGKLEEVLHILQKTDSAINADFSKEGVLIHHK</sequence>
<keyword evidence="5 14" id="KW-0444">Lipid biosynthesis</keyword>
<keyword evidence="6 14" id="KW-0808">Transferase</keyword>
<dbReference type="SUPFAM" id="SSF55060">
    <property type="entry name" value="GHMP Kinase, C-terminal domain"/>
    <property type="match status" value="1"/>
</dbReference>
<dbReference type="GO" id="GO:0005829">
    <property type="term" value="C:cytosol"/>
    <property type="evidence" value="ECO:0007669"/>
    <property type="project" value="TreeGrafter"/>
</dbReference>
<evidence type="ECO:0000256" key="6">
    <source>
        <dbReference type="ARBA" id="ARBA00022679"/>
    </source>
</evidence>
<comment type="subcellular location">
    <subcellularLocation>
        <location evidence="1 14">Cytoplasm</location>
    </subcellularLocation>
</comment>
<feature type="active site" description="Proton acceptor" evidence="14">
    <location>
        <position position="152"/>
    </location>
</feature>
<comment type="catalytic activity">
    <reaction evidence="14">
        <text>(R)-mevalonate + ATP = (R)-5-phosphomevalonate + ADP + H(+)</text>
        <dbReference type="Rhea" id="RHEA:17065"/>
        <dbReference type="ChEBI" id="CHEBI:15378"/>
        <dbReference type="ChEBI" id="CHEBI:30616"/>
        <dbReference type="ChEBI" id="CHEBI:36464"/>
        <dbReference type="ChEBI" id="CHEBI:58146"/>
        <dbReference type="ChEBI" id="CHEBI:456216"/>
        <dbReference type="EC" id="2.7.1.36"/>
    </reaction>
</comment>
<dbReference type="AlphaFoldDB" id="A0A8T8K5T3"/>
<comment type="subunit">
    <text evidence="14">Homodimer.</text>
</comment>
<comment type="cofactor">
    <cofactor evidence="14">
        <name>Mg(2+)</name>
        <dbReference type="ChEBI" id="CHEBI:18420"/>
    </cofactor>
</comment>
<dbReference type="SUPFAM" id="SSF54211">
    <property type="entry name" value="Ribosomal protein S5 domain 2-like"/>
    <property type="match status" value="1"/>
</dbReference>
<dbReference type="Pfam" id="PF08544">
    <property type="entry name" value="GHMP_kinases_C"/>
    <property type="match status" value="1"/>
</dbReference>
<dbReference type="GO" id="GO:0000287">
    <property type="term" value="F:magnesium ion binding"/>
    <property type="evidence" value="ECO:0007669"/>
    <property type="project" value="UniProtKB-UniRule"/>
</dbReference>
<comment type="pathway">
    <text evidence="13 14">Isoprenoid biosynthesis; isopentenyl diphosphate biosynthesis via mevalonate pathway; isopentenyl diphosphate from (R)-mevalonate: step 1/3.</text>
</comment>
<dbReference type="InterPro" id="IPR006204">
    <property type="entry name" value="GHMP_kinase_N_dom"/>
</dbReference>
<dbReference type="PRINTS" id="PR00959">
    <property type="entry name" value="MEVGALKINASE"/>
</dbReference>
<dbReference type="Proteomes" id="UP000681041">
    <property type="component" value="Chromosome"/>
</dbReference>
<feature type="domain" description="GHMP kinase C-terminal" evidence="16">
    <location>
        <begin position="234"/>
        <end position="302"/>
    </location>
</feature>
<dbReference type="NCBIfam" id="TIGR00549">
    <property type="entry name" value="mevalon_kin"/>
    <property type="match status" value="1"/>
</dbReference>
<dbReference type="Gene3D" id="3.30.70.890">
    <property type="entry name" value="GHMP kinase, C-terminal domain"/>
    <property type="match status" value="1"/>
</dbReference>
<dbReference type="RefSeq" id="WP_211532903.1">
    <property type="nucleotide sequence ID" value="NZ_CP058560.1"/>
</dbReference>
<evidence type="ECO:0000256" key="12">
    <source>
        <dbReference type="ARBA" id="ARBA00023229"/>
    </source>
</evidence>
<evidence type="ECO:0000256" key="9">
    <source>
        <dbReference type="ARBA" id="ARBA00022840"/>
    </source>
</evidence>
<keyword evidence="8 14" id="KW-0418">Kinase</keyword>
<feature type="domain" description="GHMP kinase N-terminal" evidence="15">
    <location>
        <begin position="77"/>
        <end position="160"/>
    </location>
</feature>
<keyword evidence="18" id="KW-1185">Reference proteome</keyword>
<dbReference type="OrthoDB" id="19001at2157"/>
<accession>A0A8T8K5T3</accession>
<evidence type="ECO:0000256" key="10">
    <source>
        <dbReference type="ARBA" id="ARBA00022842"/>
    </source>
</evidence>
<evidence type="ECO:0000256" key="7">
    <source>
        <dbReference type="ARBA" id="ARBA00022741"/>
    </source>
</evidence>
<dbReference type="PROSITE" id="PS00627">
    <property type="entry name" value="GHMP_KINASES_ATP"/>
    <property type="match status" value="1"/>
</dbReference>
<keyword evidence="7 14" id="KW-0547">Nucleotide-binding</keyword>
<dbReference type="EC" id="2.7.1.36" evidence="3 14"/>
<dbReference type="KEGG" id="meme:HYG87_09355"/>
<evidence type="ECO:0000313" key="17">
    <source>
        <dbReference type="EMBL" id="QUH23946.1"/>
    </source>
</evidence>
<dbReference type="InterPro" id="IPR006203">
    <property type="entry name" value="GHMP_knse_ATP-bd_CS"/>
</dbReference>
<dbReference type="InterPro" id="IPR036554">
    <property type="entry name" value="GHMP_kinase_C_sf"/>
</dbReference>
<keyword evidence="9 14" id="KW-0067">ATP-binding</keyword>
<dbReference type="InterPro" id="IPR006205">
    <property type="entry name" value="Mev_gal_kin"/>
</dbReference>
<evidence type="ECO:0000256" key="3">
    <source>
        <dbReference type="ARBA" id="ARBA00012103"/>
    </source>
</evidence>
<dbReference type="GeneID" id="64820970"/>
<comment type="similarity">
    <text evidence="2 14">Belongs to the GHMP kinase family. Mevalonate kinase subfamily.</text>
</comment>
<evidence type="ECO:0000313" key="18">
    <source>
        <dbReference type="Proteomes" id="UP000681041"/>
    </source>
</evidence>
<comment type="function">
    <text evidence="14">Catalyzes the phosphorylation of (R)-mevalonate (MVA) to (R)-mevalonate 5-phosphate (MVAP). Functions in the mevalonate (MVA) pathway leading to isopentenyl diphosphate (IPP), a key precursor for the biosynthesis of isoprenoid compounds such as archaeal membrane lipids.</text>
</comment>
<dbReference type="HAMAP" id="MF_00217">
    <property type="entry name" value="Mevalonate_kinase"/>
    <property type="match status" value="1"/>
</dbReference>
<dbReference type="GO" id="GO:0004496">
    <property type="term" value="F:mevalonate kinase activity"/>
    <property type="evidence" value="ECO:0007669"/>
    <property type="project" value="UniProtKB-UniRule"/>
</dbReference>
<evidence type="ECO:0000259" key="16">
    <source>
        <dbReference type="Pfam" id="PF08544"/>
    </source>
</evidence>
<evidence type="ECO:0000256" key="8">
    <source>
        <dbReference type="ARBA" id="ARBA00022777"/>
    </source>
</evidence>
<dbReference type="PANTHER" id="PTHR43290:SF2">
    <property type="entry name" value="MEVALONATE KINASE"/>
    <property type="match status" value="1"/>
</dbReference>
<keyword evidence="11 14" id="KW-0443">Lipid metabolism</keyword>
<name>A0A8T8K5T3_9EURY</name>
<keyword evidence="12 14" id="KW-0414">Isoprene biosynthesis</keyword>
<dbReference type="GO" id="GO:0005524">
    <property type="term" value="F:ATP binding"/>
    <property type="evidence" value="ECO:0007669"/>
    <property type="project" value="UniProtKB-UniRule"/>
</dbReference>
<keyword evidence="10 14" id="KW-0460">Magnesium</keyword>
<evidence type="ECO:0000256" key="2">
    <source>
        <dbReference type="ARBA" id="ARBA00006495"/>
    </source>
</evidence>
<protein>
    <recommendedName>
        <fullName evidence="3 14">Mevalonate kinase</fullName>
        <shortName evidence="14">MK</shortName>
        <shortName evidence="14">MVK</shortName>
        <ecNumber evidence="3 14">2.7.1.36</ecNumber>
    </recommendedName>
</protein>
<evidence type="ECO:0000256" key="4">
    <source>
        <dbReference type="ARBA" id="ARBA00022490"/>
    </source>
</evidence>
<evidence type="ECO:0000256" key="5">
    <source>
        <dbReference type="ARBA" id="ARBA00022516"/>
    </source>
</evidence>
<keyword evidence="4 14" id="KW-0963">Cytoplasm</keyword>
<evidence type="ECO:0000256" key="13">
    <source>
        <dbReference type="ARBA" id="ARBA00029438"/>
    </source>
</evidence>
<gene>
    <name evidence="14 17" type="primary">mvk</name>
    <name evidence="17" type="ORF">HYG87_09355</name>
</gene>
<comment type="caution">
    <text evidence="14">Lacks conserved residue(s) required for the propagation of feature annotation.</text>
</comment>
<evidence type="ECO:0000256" key="11">
    <source>
        <dbReference type="ARBA" id="ARBA00023098"/>
    </source>
</evidence>
<reference evidence="17" key="1">
    <citation type="submission" date="2020-07" db="EMBL/GenBank/DDBJ databases">
        <title>Methanobacterium. sp. MethCan genome.</title>
        <authorList>
            <person name="Postec A."/>
            <person name="Quemeneur M."/>
        </authorList>
    </citation>
    <scope>NUCLEOTIDE SEQUENCE</scope>
    <source>
        <strain evidence="17">MethCAN</strain>
    </source>
</reference>
<dbReference type="Pfam" id="PF00288">
    <property type="entry name" value="GHMP_kinases_N"/>
    <property type="match status" value="1"/>
</dbReference>
<dbReference type="InterPro" id="IPR013750">
    <property type="entry name" value="GHMP_kinase_C_dom"/>
</dbReference>